<keyword evidence="3" id="KW-1185">Reference proteome</keyword>
<dbReference type="EMBL" id="CAXITT010000196">
    <property type="protein sequence ID" value="CAL1535253.1"/>
    <property type="molecule type" value="Genomic_DNA"/>
</dbReference>
<name>A0AAV2HPD8_LYMST</name>
<evidence type="ECO:0000259" key="1">
    <source>
        <dbReference type="Pfam" id="PF13383"/>
    </source>
</evidence>
<dbReference type="InterPro" id="IPR026913">
    <property type="entry name" value="METTL24"/>
</dbReference>
<protein>
    <recommendedName>
        <fullName evidence="1">Methyltransferase domain-containing protein</fullName>
    </recommendedName>
</protein>
<gene>
    <name evidence="2" type="ORF">GSLYS_00009213001</name>
</gene>
<comment type="caution">
    <text evidence="2">The sequence shown here is derived from an EMBL/GenBank/DDBJ whole genome shotgun (WGS) entry which is preliminary data.</text>
</comment>
<evidence type="ECO:0000313" key="2">
    <source>
        <dbReference type="EMBL" id="CAL1535253.1"/>
    </source>
</evidence>
<proteinExistence type="predicted"/>
<feature type="domain" description="Methyltransferase" evidence="1">
    <location>
        <begin position="12"/>
        <end position="185"/>
    </location>
</feature>
<dbReference type="Proteomes" id="UP001497497">
    <property type="component" value="Unassembled WGS sequence"/>
</dbReference>
<dbReference type="PANTHER" id="PTHR32026">
    <property type="entry name" value="METHYLTRANSFERASE-LIKE PROTEIN 24"/>
    <property type="match status" value="1"/>
</dbReference>
<dbReference type="AlphaFoldDB" id="A0AAV2HPD8"/>
<organism evidence="2 3">
    <name type="scientific">Lymnaea stagnalis</name>
    <name type="common">Great pond snail</name>
    <name type="synonym">Helix stagnalis</name>
    <dbReference type="NCBI Taxonomy" id="6523"/>
    <lineage>
        <taxon>Eukaryota</taxon>
        <taxon>Metazoa</taxon>
        <taxon>Spiralia</taxon>
        <taxon>Lophotrochozoa</taxon>
        <taxon>Mollusca</taxon>
        <taxon>Gastropoda</taxon>
        <taxon>Heterobranchia</taxon>
        <taxon>Euthyneura</taxon>
        <taxon>Panpulmonata</taxon>
        <taxon>Hygrophila</taxon>
        <taxon>Lymnaeoidea</taxon>
        <taxon>Lymnaeidae</taxon>
        <taxon>Lymnaea</taxon>
    </lineage>
</organism>
<dbReference type="Pfam" id="PF13383">
    <property type="entry name" value="Methyltransf_22"/>
    <property type="match status" value="1"/>
</dbReference>
<dbReference type="PANTHER" id="PTHR32026:SF10">
    <property type="entry name" value="METHYLTRANSFERASE-LIKE PROTEIN 24-RELATED"/>
    <property type="match status" value="1"/>
</dbReference>
<reference evidence="2 3" key="1">
    <citation type="submission" date="2024-04" db="EMBL/GenBank/DDBJ databases">
        <authorList>
            <consortium name="Genoscope - CEA"/>
            <person name="William W."/>
        </authorList>
    </citation>
    <scope>NUCLEOTIDE SEQUENCE [LARGE SCALE GENOMIC DNA]</scope>
</reference>
<dbReference type="InterPro" id="IPR025714">
    <property type="entry name" value="Methyltranfer_dom"/>
</dbReference>
<sequence>MDYLCRDVRLMGNWPVCFDDPYSPVGASKPCVVYSFGIAYDFRFDDAMAIYNCTVYSFDPSMAVDDHRRGSNVHFKKLGIGATDDPDFTPRLDGYTKASDRWKIMTLGSIMRMLGHTPQSLSVVKIDVENNEWPILTNLLDEGIIQQLPQVLIEWHIFSDSPAHSKYRKMHEDYTRFKKSGFDKFWMRPEGRDHWLPKMVTQAEIAYVNKNYKRSVT</sequence>
<evidence type="ECO:0000313" key="3">
    <source>
        <dbReference type="Proteomes" id="UP001497497"/>
    </source>
</evidence>
<accession>A0AAV2HPD8</accession>